<dbReference type="PANTHER" id="PTHR43284:SF1">
    <property type="entry name" value="ASPARAGINE SYNTHETASE"/>
    <property type="match status" value="1"/>
</dbReference>
<dbReference type="Proteomes" id="UP000321938">
    <property type="component" value="Unassembled WGS sequence"/>
</dbReference>
<dbReference type="PANTHER" id="PTHR43284">
    <property type="entry name" value="ASPARAGINE SYNTHETASE (GLUTAMINE-HYDROLYZING)"/>
    <property type="match status" value="1"/>
</dbReference>
<dbReference type="SUPFAM" id="SSF52402">
    <property type="entry name" value="Adenine nucleotide alpha hydrolases-like"/>
    <property type="match status" value="1"/>
</dbReference>
<organism evidence="5 6">
    <name type="scientific">Psychroserpens burtonensis</name>
    <dbReference type="NCBI Taxonomy" id="49278"/>
    <lineage>
        <taxon>Bacteria</taxon>
        <taxon>Pseudomonadati</taxon>
        <taxon>Bacteroidota</taxon>
        <taxon>Flavobacteriia</taxon>
        <taxon>Flavobacteriales</taxon>
        <taxon>Flavobacteriaceae</taxon>
        <taxon>Psychroserpens</taxon>
    </lineage>
</organism>
<reference evidence="5 6" key="1">
    <citation type="submission" date="2019-08" db="EMBL/GenBank/DDBJ databases">
        <title>Genome of Psychroserpens burtonensis ACAM 167.</title>
        <authorList>
            <person name="Bowman J.P."/>
        </authorList>
    </citation>
    <scope>NUCLEOTIDE SEQUENCE [LARGE SCALE GENOMIC DNA]</scope>
    <source>
        <strain evidence="5 6">ACAM 167</strain>
    </source>
</reference>
<comment type="pathway">
    <text evidence="1">Amino-acid biosynthesis; L-asparagine biosynthesis; L-asparagine from L-aspartate (L-Gln route): step 1/1.</text>
</comment>
<dbReference type="InterPro" id="IPR001962">
    <property type="entry name" value="Asn_synthase"/>
</dbReference>
<dbReference type="GO" id="GO:0006529">
    <property type="term" value="P:asparagine biosynthetic process"/>
    <property type="evidence" value="ECO:0007669"/>
    <property type="project" value="InterPro"/>
</dbReference>
<dbReference type="InterPro" id="IPR051786">
    <property type="entry name" value="ASN_synthetase/amidase"/>
</dbReference>
<evidence type="ECO:0000256" key="1">
    <source>
        <dbReference type="ARBA" id="ARBA00005187"/>
    </source>
</evidence>
<accession>A0A5C7B9A2</accession>
<dbReference type="EC" id="6.3.5.4" evidence="2"/>
<evidence type="ECO:0000259" key="4">
    <source>
        <dbReference type="Pfam" id="PF00733"/>
    </source>
</evidence>
<dbReference type="EMBL" id="VOSB01000014">
    <property type="protein sequence ID" value="TXE17108.1"/>
    <property type="molecule type" value="Genomic_DNA"/>
</dbReference>
<feature type="domain" description="Asparagine synthetase" evidence="4">
    <location>
        <begin position="97"/>
        <end position="178"/>
    </location>
</feature>
<dbReference type="RefSeq" id="WP_147231730.1">
    <property type="nucleotide sequence ID" value="NZ_VOSB01000014.1"/>
</dbReference>
<dbReference type="AlphaFoldDB" id="A0A5C7B9A2"/>
<evidence type="ECO:0000313" key="5">
    <source>
        <dbReference type="EMBL" id="TXE17108.1"/>
    </source>
</evidence>
<dbReference type="Gene3D" id="3.40.50.620">
    <property type="entry name" value="HUPs"/>
    <property type="match status" value="1"/>
</dbReference>
<name>A0A5C7B9A2_9FLAO</name>
<protein>
    <recommendedName>
        <fullName evidence="2">asparagine synthase (glutamine-hydrolyzing)</fullName>
        <ecNumber evidence="2">6.3.5.4</ecNumber>
    </recommendedName>
</protein>
<comment type="catalytic activity">
    <reaction evidence="3">
        <text>L-aspartate + L-glutamine + ATP + H2O = L-asparagine + L-glutamate + AMP + diphosphate + H(+)</text>
        <dbReference type="Rhea" id="RHEA:12228"/>
        <dbReference type="ChEBI" id="CHEBI:15377"/>
        <dbReference type="ChEBI" id="CHEBI:15378"/>
        <dbReference type="ChEBI" id="CHEBI:29985"/>
        <dbReference type="ChEBI" id="CHEBI:29991"/>
        <dbReference type="ChEBI" id="CHEBI:30616"/>
        <dbReference type="ChEBI" id="CHEBI:33019"/>
        <dbReference type="ChEBI" id="CHEBI:58048"/>
        <dbReference type="ChEBI" id="CHEBI:58359"/>
        <dbReference type="ChEBI" id="CHEBI:456215"/>
        <dbReference type="EC" id="6.3.5.4"/>
    </reaction>
</comment>
<evidence type="ECO:0000256" key="2">
    <source>
        <dbReference type="ARBA" id="ARBA00012737"/>
    </source>
</evidence>
<comment type="caution">
    <text evidence="5">The sequence shown here is derived from an EMBL/GenBank/DDBJ whole genome shotgun (WGS) entry which is preliminary data.</text>
</comment>
<proteinExistence type="predicted"/>
<dbReference type="GO" id="GO:0004066">
    <property type="term" value="F:asparagine synthase (glutamine-hydrolyzing) activity"/>
    <property type="evidence" value="ECO:0007669"/>
    <property type="project" value="UniProtKB-EC"/>
</dbReference>
<dbReference type="OrthoDB" id="693367at2"/>
<evidence type="ECO:0000313" key="6">
    <source>
        <dbReference type="Proteomes" id="UP000321938"/>
    </source>
</evidence>
<gene>
    <name evidence="5" type="ORF">ES692_10645</name>
</gene>
<sequence>MTISTSIIPNKLQFAKKTGSEHALHLEAICVFVATGFFMDDNTFWHDLVCLAPAHKHELDVHGYLLKSTPIFKWHYAPRDITFETALEEYIALLTKITKEQVGNSPVILPLSGGLDSRSQALIFKNLPNTVQAFSYAFQNGYPEHHIAKKIATNCGFDFEAFTIPKGYLWESIDELSQLLAGYSEFTHPRQMAVLPKLKKMEGIFSLGHWGDVLFDRGVPEELQESDVIPFLLKKMVKPKGMELAEKLWQNWNLNGHFKSYLIARIETGLDAIKIDDLSAKVRAYKSSQWAHRWTTTNLCVFEEAHPITMPFYDNRMCEFICTLPEAYLADRRLQIAHLKQDKALSKITWQENKPFSLNSYQFNRSPYNLPYRVFSKLKRVGQDFIGKPYVQRNWELQFLGSENSKQLESYLFEDAFNQWIPERLVKDVYQEFKHGDAVASSHAVSVLLTLSLWHKQNLKTS</sequence>
<evidence type="ECO:0000256" key="3">
    <source>
        <dbReference type="ARBA" id="ARBA00048741"/>
    </source>
</evidence>
<keyword evidence="6" id="KW-1185">Reference proteome</keyword>
<dbReference type="InterPro" id="IPR014729">
    <property type="entry name" value="Rossmann-like_a/b/a_fold"/>
</dbReference>
<dbReference type="Pfam" id="PF00733">
    <property type="entry name" value="Asn_synthase"/>
    <property type="match status" value="1"/>
</dbReference>